<dbReference type="OrthoDB" id="413900at2759"/>
<protein>
    <submittedName>
        <fullName evidence="4">Cilia- and flagella-associated protein 299</fullName>
    </submittedName>
</protein>
<evidence type="ECO:0000313" key="3">
    <source>
        <dbReference type="Proteomes" id="UP000275846"/>
    </source>
</evidence>
<evidence type="ECO:0000313" key="2">
    <source>
        <dbReference type="EMBL" id="VDM02503.1"/>
    </source>
</evidence>
<evidence type="ECO:0000313" key="4">
    <source>
        <dbReference type="WBParaSite" id="SSLN_0001672701-mRNA-1"/>
    </source>
</evidence>
<sequence length="163" mass="18267">MLDIRSSAADRGSQIAKYEVIKLKFMRSKNLYNYQQFLSEPFAYAPGYPRAARVSPLTLAAGNVSSLLDNPRSNRPERRTELVAWELARYKVNIAELSETRFPSMANWSWVPATSSSEVATTCRAMRRQRRHCHPEQHRGTSALSAAGHQSSPDEPTPASSGR</sequence>
<dbReference type="EMBL" id="UYSU01040686">
    <property type="protein sequence ID" value="VDM02503.1"/>
    <property type="molecule type" value="Genomic_DNA"/>
</dbReference>
<feature type="compositionally biased region" description="Polar residues" evidence="1">
    <location>
        <begin position="140"/>
        <end position="163"/>
    </location>
</feature>
<proteinExistence type="predicted"/>
<reference evidence="2 3" key="2">
    <citation type="submission" date="2018-11" db="EMBL/GenBank/DDBJ databases">
        <authorList>
            <consortium name="Pathogen Informatics"/>
        </authorList>
    </citation>
    <scope>NUCLEOTIDE SEQUENCE [LARGE SCALE GENOMIC DNA]</scope>
    <source>
        <strain evidence="2 3">NST_G2</strain>
    </source>
</reference>
<dbReference type="Proteomes" id="UP000275846">
    <property type="component" value="Unassembled WGS sequence"/>
</dbReference>
<dbReference type="AlphaFoldDB" id="A0A183TI21"/>
<keyword evidence="3" id="KW-1185">Reference proteome</keyword>
<dbReference type="WBParaSite" id="SSLN_0001672701-mRNA-1">
    <property type="protein sequence ID" value="SSLN_0001672701-mRNA-1"/>
    <property type="gene ID" value="SSLN_0001672701"/>
</dbReference>
<reference evidence="4" key="1">
    <citation type="submission" date="2016-06" db="UniProtKB">
        <authorList>
            <consortium name="WormBaseParasite"/>
        </authorList>
    </citation>
    <scope>IDENTIFICATION</scope>
</reference>
<accession>A0A183TI21</accession>
<gene>
    <name evidence="2" type="ORF">SSLN_LOCUS16117</name>
</gene>
<name>A0A183TI21_SCHSO</name>
<evidence type="ECO:0000256" key="1">
    <source>
        <dbReference type="SAM" id="MobiDB-lite"/>
    </source>
</evidence>
<organism evidence="4">
    <name type="scientific">Schistocephalus solidus</name>
    <name type="common">Tapeworm</name>
    <dbReference type="NCBI Taxonomy" id="70667"/>
    <lineage>
        <taxon>Eukaryota</taxon>
        <taxon>Metazoa</taxon>
        <taxon>Spiralia</taxon>
        <taxon>Lophotrochozoa</taxon>
        <taxon>Platyhelminthes</taxon>
        <taxon>Cestoda</taxon>
        <taxon>Eucestoda</taxon>
        <taxon>Diphyllobothriidea</taxon>
        <taxon>Diphyllobothriidae</taxon>
        <taxon>Schistocephalus</taxon>
    </lineage>
</organism>
<feature type="region of interest" description="Disordered" evidence="1">
    <location>
        <begin position="127"/>
        <end position="163"/>
    </location>
</feature>